<dbReference type="VEuPathDB" id="FungiDB:PV06_05433"/>
<evidence type="ECO:0000256" key="2">
    <source>
        <dbReference type="ARBA" id="ARBA00010617"/>
    </source>
</evidence>
<organism evidence="9 10">
    <name type="scientific">Exophiala oligosperma</name>
    <dbReference type="NCBI Taxonomy" id="215243"/>
    <lineage>
        <taxon>Eukaryota</taxon>
        <taxon>Fungi</taxon>
        <taxon>Dikarya</taxon>
        <taxon>Ascomycota</taxon>
        <taxon>Pezizomycotina</taxon>
        <taxon>Eurotiomycetes</taxon>
        <taxon>Chaetothyriomycetidae</taxon>
        <taxon>Chaetothyriales</taxon>
        <taxon>Herpotrichiellaceae</taxon>
        <taxon>Exophiala</taxon>
    </lineage>
</organism>
<dbReference type="STRING" id="215243.A0A0D2APD2"/>
<keyword evidence="6 8" id="KW-0408">Iron</keyword>
<keyword evidence="4 8" id="KW-0479">Metal-binding</keyword>
<dbReference type="HOGENOM" id="CLU_022195_0_3_1"/>
<evidence type="ECO:0000256" key="5">
    <source>
        <dbReference type="ARBA" id="ARBA00023002"/>
    </source>
</evidence>
<dbReference type="AlphaFoldDB" id="A0A0D2APD2"/>
<dbReference type="Proteomes" id="UP000053342">
    <property type="component" value="Unassembled WGS sequence"/>
</dbReference>
<dbReference type="CDD" id="cd11041">
    <property type="entry name" value="CYP503A1-like"/>
    <property type="match status" value="1"/>
</dbReference>
<evidence type="ECO:0008006" key="11">
    <source>
        <dbReference type="Google" id="ProtNLM"/>
    </source>
</evidence>
<dbReference type="GO" id="GO:0004497">
    <property type="term" value="F:monooxygenase activity"/>
    <property type="evidence" value="ECO:0007669"/>
    <property type="project" value="UniProtKB-KW"/>
</dbReference>
<evidence type="ECO:0000313" key="9">
    <source>
        <dbReference type="EMBL" id="KIW41826.1"/>
    </source>
</evidence>
<dbReference type="OrthoDB" id="1844152at2759"/>
<dbReference type="Pfam" id="PF00067">
    <property type="entry name" value="p450"/>
    <property type="match status" value="1"/>
</dbReference>
<keyword evidence="3 8" id="KW-0349">Heme</keyword>
<dbReference type="Gene3D" id="1.10.630.10">
    <property type="entry name" value="Cytochrome P450"/>
    <property type="match status" value="1"/>
</dbReference>
<reference evidence="9 10" key="1">
    <citation type="submission" date="2015-01" db="EMBL/GenBank/DDBJ databases">
        <title>The Genome Sequence of Exophiala oligosperma CBS72588.</title>
        <authorList>
            <consortium name="The Broad Institute Genomics Platform"/>
            <person name="Cuomo C."/>
            <person name="de Hoog S."/>
            <person name="Gorbushina A."/>
            <person name="Stielow B."/>
            <person name="Teixiera M."/>
            <person name="Abouelleil A."/>
            <person name="Chapman S.B."/>
            <person name="Priest M."/>
            <person name="Young S.K."/>
            <person name="Wortman J."/>
            <person name="Nusbaum C."/>
            <person name="Birren B."/>
        </authorList>
    </citation>
    <scope>NUCLEOTIDE SEQUENCE [LARGE SCALE GENOMIC DNA]</scope>
    <source>
        <strain evidence="9 10">CBS 72588</strain>
    </source>
</reference>
<dbReference type="InterPro" id="IPR001128">
    <property type="entry name" value="Cyt_P450"/>
</dbReference>
<dbReference type="SUPFAM" id="SSF48264">
    <property type="entry name" value="Cytochrome P450"/>
    <property type="match status" value="1"/>
</dbReference>
<dbReference type="PANTHER" id="PTHR46206">
    <property type="entry name" value="CYTOCHROME P450"/>
    <property type="match status" value="1"/>
</dbReference>
<dbReference type="InterPro" id="IPR002403">
    <property type="entry name" value="Cyt_P450_E_grp-IV"/>
</dbReference>
<dbReference type="GO" id="GO:0005506">
    <property type="term" value="F:iron ion binding"/>
    <property type="evidence" value="ECO:0007669"/>
    <property type="project" value="InterPro"/>
</dbReference>
<comment type="cofactor">
    <cofactor evidence="1 8">
        <name>heme</name>
        <dbReference type="ChEBI" id="CHEBI:30413"/>
    </cofactor>
</comment>
<evidence type="ECO:0000256" key="4">
    <source>
        <dbReference type="ARBA" id="ARBA00022723"/>
    </source>
</evidence>
<dbReference type="RefSeq" id="XP_016262042.1">
    <property type="nucleotide sequence ID" value="XM_016406438.1"/>
</dbReference>
<evidence type="ECO:0000256" key="3">
    <source>
        <dbReference type="ARBA" id="ARBA00022617"/>
    </source>
</evidence>
<keyword evidence="7" id="KW-0503">Monooxygenase</keyword>
<dbReference type="GeneID" id="27357507"/>
<accession>A0A0D2APD2</accession>
<dbReference type="PRINTS" id="PR00465">
    <property type="entry name" value="EP450IV"/>
</dbReference>
<evidence type="ECO:0000313" key="10">
    <source>
        <dbReference type="Proteomes" id="UP000053342"/>
    </source>
</evidence>
<dbReference type="InterPro" id="IPR036396">
    <property type="entry name" value="Cyt_P450_sf"/>
</dbReference>
<dbReference type="GO" id="GO:0020037">
    <property type="term" value="F:heme binding"/>
    <property type="evidence" value="ECO:0007669"/>
    <property type="project" value="InterPro"/>
</dbReference>
<keyword evidence="10" id="KW-1185">Reference proteome</keyword>
<gene>
    <name evidence="9" type="ORF">PV06_05433</name>
</gene>
<evidence type="ECO:0000256" key="6">
    <source>
        <dbReference type="ARBA" id="ARBA00023004"/>
    </source>
</evidence>
<sequence length="524" mass="59472">MEALVRLILIAGVCCSLGALWYTRRKRTVIYPDLPFASLDDKEVGDPDVCRMQFMADCNGLLKKGSEKFNGPFQVYTGDGRRIVLPNSFADEIRDNENMSFGESAIEGTFNTLSGFEPFGLAVHQGVMRDVVRLKLTRSLDAITPELRDEARQSVDIILGKDQGKSSLRPERKSLDLTPLTEWKEMSLKDINARLIARLSSRIFFGAGVSNNDEYLDATISYTMDSFMAHRILRTWKPWLRPFVHWFIPECQRVRQLRKTIRDIISPVIKQQEQERRNRSDTKVKVSDMLGWLEEIASRKNTTVPVADAQLFLAFAAIHTTTENLTYVLLDIVDCPGLIDRLRDEIVEVLSTHTWTKTTFGQMKLLDSVLKESQRLHPVSAIMMERKVLAPVTLSNGLTLPAGSDTFLDTLVHRSPEIYPDADKFIPDRFMKLREIDTVANSKWQFVSTSAQHLGFGHGRNSCPGRFFASNELKIALVYLLIGYDWKYPEGGRVPEMRMGQGAWVPAEQKIMFKRTAGANDSLL</sequence>
<comment type="similarity">
    <text evidence="2">Belongs to the cytochrome P450 family.</text>
</comment>
<evidence type="ECO:0000256" key="1">
    <source>
        <dbReference type="ARBA" id="ARBA00001971"/>
    </source>
</evidence>
<protein>
    <recommendedName>
        <fullName evidence="11">Cytochrome P450 monooxygenase</fullName>
    </recommendedName>
</protein>
<dbReference type="GO" id="GO:0016705">
    <property type="term" value="F:oxidoreductase activity, acting on paired donors, with incorporation or reduction of molecular oxygen"/>
    <property type="evidence" value="ECO:0007669"/>
    <property type="project" value="InterPro"/>
</dbReference>
<dbReference type="PANTHER" id="PTHR46206:SF2">
    <property type="entry name" value="CYTOCHROME P450 MONOOXYGENASE AUSG-RELATED"/>
    <property type="match status" value="1"/>
</dbReference>
<dbReference type="PRINTS" id="PR00385">
    <property type="entry name" value="P450"/>
</dbReference>
<keyword evidence="5" id="KW-0560">Oxidoreductase</keyword>
<feature type="binding site" description="axial binding residue" evidence="8">
    <location>
        <position position="463"/>
    </location>
    <ligand>
        <name>heme</name>
        <dbReference type="ChEBI" id="CHEBI:30413"/>
    </ligand>
    <ligandPart>
        <name>Fe</name>
        <dbReference type="ChEBI" id="CHEBI:18248"/>
    </ligandPart>
</feature>
<evidence type="ECO:0000256" key="7">
    <source>
        <dbReference type="ARBA" id="ARBA00023033"/>
    </source>
</evidence>
<dbReference type="EMBL" id="KN847336">
    <property type="protein sequence ID" value="KIW41826.1"/>
    <property type="molecule type" value="Genomic_DNA"/>
</dbReference>
<name>A0A0D2APD2_9EURO</name>
<proteinExistence type="inferred from homology"/>
<evidence type="ECO:0000256" key="8">
    <source>
        <dbReference type="PIRSR" id="PIRSR602403-1"/>
    </source>
</evidence>